<dbReference type="Gene3D" id="3.40.630.30">
    <property type="match status" value="1"/>
</dbReference>
<feature type="domain" description="N-acetyltransferase" evidence="1">
    <location>
        <begin position="8"/>
        <end position="147"/>
    </location>
</feature>
<organism evidence="2 3">
    <name type="scientific">Salmonirosea aquatica</name>
    <dbReference type="NCBI Taxonomy" id="2654236"/>
    <lineage>
        <taxon>Bacteria</taxon>
        <taxon>Pseudomonadati</taxon>
        <taxon>Bacteroidota</taxon>
        <taxon>Cytophagia</taxon>
        <taxon>Cytophagales</taxon>
        <taxon>Spirosomataceae</taxon>
        <taxon>Salmonirosea</taxon>
    </lineage>
</organism>
<proteinExistence type="predicted"/>
<name>A0A7C9BJ17_9BACT</name>
<dbReference type="CDD" id="cd04301">
    <property type="entry name" value="NAT_SF"/>
    <property type="match status" value="1"/>
</dbReference>
<sequence>MKNDRKPAVQQAITDTDILKCSRAVQALRPHLTDAVYPEAVRQTLADNRTMVFIEEQGEAAAVAVFELGYNLFRGRYLYIDDLSTLPEYRGKGYAGQLIDWILDYARQENFDEVHLDSGVNDARTDAHRLYLTKRFKVTSLHFTIKL</sequence>
<dbReference type="InterPro" id="IPR000182">
    <property type="entry name" value="GNAT_dom"/>
</dbReference>
<dbReference type="EMBL" id="WHLY01000002">
    <property type="protein sequence ID" value="MPR34035.1"/>
    <property type="molecule type" value="Genomic_DNA"/>
</dbReference>
<gene>
    <name evidence="2" type="ORF">GBK04_11815</name>
</gene>
<protein>
    <submittedName>
        <fullName evidence="2">GNAT family N-acetyltransferase</fullName>
    </submittedName>
</protein>
<evidence type="ECO:0000313" key="3">
    <source>
        <dbReference type="Proteomes" id="UP000479293"/>
    </source>
</evidence>
<comment type="caution">
    <text evidence="2">The sequence shown here is derived from an EMBL/GenBank/DDBJ whole genome shotgun (WGS) entry which is preliminary data.</text>
</comment>
<dbReference type="Proteomes" id="UP000479293">
    <property type="component" value="Unassembled WGS sequence"/>
</dbReference>
<dbReference type="AlphaFoldDB" id="A0A7C9BJ17"/>
<dbReference type="RefSeq" id="WP_152759908.1">
    <property type="nucleotide sequence ID" value="NZ_WHLY01000002.1"/>
</dbReference>
<keyword evidence="2" id="KW-0808">Transferase</keyword>
<dbReference type="PROSITE" id="PS51186">
    <property type="entry name" value="GNAT"/>
    <property type="match status" value="1"/>
</dbReference>
<keyword evidence="3" id="KW-1185">Reference proteome</keyword>
<dbReference type="InterPro" id="IPR016181">
    <property type="entry name" value="Acyl_CoA_acyltransferase"/>
</dbReference>
<evidence type="ECO:0000259" key="1">
    <source>
        <dbReference type="PROSITE" id="PS51186"/>
    </source>
</evidence>
<dbReference type="SUPFAM" id="SSF55729">
    <property type="entry name" value="Acyl-CoA N-acyltransferases (Nat)"/>
    <property type="match status" value="1"/>
</dbReference>
<dbReference type="Pfam" id="PF00583">
    <property type="entry name" value="Acetyltransf_1"/>
    <property type="match status" value="1"/>
</dbReference>
<accession>A0A7C9BJ17</accession>
<evidence type="ECO:0000313" key="2">
    <source>
        <dbReference type="EMBL" id="MPR34035.1"/>
    </source>
</evidence>
<dbReference type="GO" id="GO:0016747">
    <property type="term" value="F:acyltransferase activity, transferring groups other than amino-acyl groups"/>
    <property type="evidence" value="ECO:0007669"/>
    <property type="project" value="InterPro"/>
</dbReference>
<reference evidence="2 3" key="1">
    <citation type="submission" date="2019-10" db="EMBL/GenBank/DDBJ databases">
        <title>Draft Genome Sequence of Cytophagaceae sp. SJW1-29.</title>
        <authorList>
            <person name="Choi A."/>
        </authorList>
    </citation>
    <scope>NUCLEOTIDE SEQUENCE [LARGE SCALE GENOMIC DNA]</scope>
    <source>
        <strain evidence="2 3">SJW1-29</strain>
    </source>
</reference>